<feature type="domain" description="Thioredoxin" evidence="2">
    <location>
        <begin position="263"/>
        <end position="403"/>
    </location>
</feature>
<dbReference type="InterPro" id="IPR050553">
    <property type="entry name" value="Thioredoxin_ResA/DsbE_sf"/>
</dbReference>
<dbReference type="InterPro" id="IPR000866">
    <property type="entry name" value="AhpC/TSA"/>
</dbReference>
<name>A0ABW8Y9B9_9FLAO</name>
<dbReference type="EMBL" id="JBELQB010000002">
    <property type="protein sequence ID" value="MFL9836412.1"/>
    <property type="molecule type" value="Genomic_DNA"/>
</dbReference>
<dbReference type="CDD" id="cd02966">
    <property type="entry name" value="TlpA_like_family"/>
    <property type="match status" value="1"/>
</dbReference>
<dbReference type="Proteomes" id="UP001629059">
    <property type="component" value="Unassembled WGS sequence"/>
</dbReference>
<reference evidence="3 4" key="1">
    <citation type="submission" date="2024-06" db="EMBL/GenBank/DDBJ databases">
        <authorList>
            <person name="Kaempfer P."/>
            <person name="Viver T."/>
        </authorList>
    </citation>
    <scope>NUCLEOTIDE SEQUENCE [LARGE SCALE GENOMIC DNA]</scope>
    <source>
        <strain evidence="3 4">ST-75</strain>
    </source>
</reference>
<dbReference type="RefSeq" id="WP_408073460.1">
    <property type="nucleotide sequence ID" value="NZ_JBELQB010000002.1"/>
</dbReference>
<feature type="coiled-coil region" evidence="1">
    <location>
        <begin position="121"/>
        <end position="148"/>
    </location>
</feature>
<evidence type="ECO:0000259" key="2">
    <source>
        <dbReference type="PROSITE" id="PS51352"/>
    </source>
</evidence>
<evidence type="ECO:0000313" key="4">
    <source>
        <dbReference type="Proteomes" id="UP001629059"/>
    </source>
</evidence>
<dbReference type="PANTHER" id="PTHR42852:SF13">
    <property type="entry name" value="PROTEIN DIPZ"/>
    <property type="match status" value="1"/>
</dbReference>
<dbReference type="Pfam" id="PF00578">
    <property type="entry name" value="AhpC-TSA"/>
    <property type="match status" value="1"/>
</dbReference>
<keyword evidence="4" id="KW-1185">Reference proteome</keyword>
<organism evidence="3 4">
    <name type="scientific">Flavobacterium rhizophilum</name>
    <dbReference type="NCBI Taxonomy" id="3163296"/>
    <lineage>
        <taxon>Bacteria</taxon>
        <taxon>Pseudomonadati</taxon>
        <taxon>Bacteroidota</taxon>
        <taxon>Flavobacteriia</taxon>
        <taxon>Flavobacteriales</taxon>
        <taxon>Flavobacteriaceae</taxon>
        <taxon>Flavobacterium</taxon>
    </lineage>
</organism>
<evidence type="ECO:0000256" key="1">
    <source>
        <dbReference type="SAM" id="Coils"/>
    </source>
</evidence>
<dbReference type="Gene3D" id="3.40.30.10">
    <property type="entry name" value="Glutaredoxin"/>
    <property type="match status" value="1"/>
</dbReference>
<proteinExistence type="predicted"/>
<comment type="caution">
    <text evidence="3">The sequence shown here is derived from an EMBL/GenBank/DDBJ whole genome shotgun (WGS) entry which is preliminary data.</text>
</comment>
<keyword evidence="1" id="KW-0175">Coiled coil</keyword>
<dbReference type="InterPro" id="IPR036249">
    <property type="entry name" value="Thioredoxin-like_sf"/>
</dbReference>
<dbReference type="Pfam" id="PF14289">
    <property type="entry name" value="DUF4369"/>
    <property type="match status" value="1"/>
</dbReference>
<gene>
    <name evidence="3" type="ORF">ABS768_02820</name>
</gene>
<protein>
    <submittedName>
        <fullName evidence="3">TlpA disulfide reductase family protein</fullName>
    </submittedName>
</protein>
<dbReference type="InterPro" id="IPR013766">
    <property type="entry name" value="Thioredoxin_domain"/>
</dbReference>
<dbReference type="SUPFAM" id="SSF52833">
    <property type="entry name" value="Thioredoxin-like"/>
    <property type="match status" value="1"/>
</dbReference>
<sequence length="403" mass="45890">MKFSNQLVLLFTALLLINCSKKEDVCHINGTVVDTDTESVILVRPYEDLTEPAIDIPVIDGKFEYIAHIENPESYQLFLGKAKETRGGQFTLIFLENTDINITVHSEENFDKNTVEGGQLNKEYKTINDAYNTKLKSLNQEETKLKEEGNYRTKAFLDADKLMSTDKNTWLKKTDSLRRLNQVYTTKGKAFNEKVSKIIKSRIKWAENNPSSIVSYYLLLENVINQDIIDVNKTYKLYEKLSNNFPNHPYNEVALNLIKGKSIKAGKKFIDFTAPDLNGNPITLSTQIKGKVALLDLWATWCAPCIAKSKSMVPVYNDFKDKGFTVIGVAREKDNTEKLTKFLEKEKWPWLQLTDVDGENKIWQKYGIPSAGGEVFLIDKTGTVLAVNPTAEEVRQHLEKILN</sequence>
<dbReference type="PANTHER" id="PTHR42852">
    <property type="entry name" value="THIOL:DISULFIDE INTERCHANGE PROTEIN DSBE"/>
    <property type="match status" value="1"/>
</dbReference>
<dbReference type="PROSITE" id="PS51352">
    <property type="entry name" value="THIOREDOXIN_2"/>
    <property type="match status" value="1"/>
</dbReference>
<dbReference type="InterPro" id="IPR025380">
    <property type="entry name" value="DUF4369"/>
</dbReference>
<accession>A0ABW8Y9B9</accession>
<evidence type="ECO:0000313" key="3">
    <source>
        <dbReference type="EMBL" id="MFL9836412.1"/>
    </source>
</evidence>